<proteinExistence type="predicted"/>
<feature type="region of interest" description="Disordered" evidence="1">
    <location>
        <begin position="89"/>
        <end position="108"/>
    </location>
</feature>
<accession>A0A6A6ZF08</accession>
<evidence type="ECO:0000313" key="3">
    <source>
        <dbReference type="Proteomes" id="UP000799424"/>
    </source>
</evidence>
<dbReference type="EMBL" id="MU006244">
    <property type="protein sequence ID" value="KAF2819610.1"/>
    <property type="molecule type" value="Genomic_DNA"/>
</dbReference>
<reference evidence="2" key="1">
    <citation type="journal article" date="2020" name="Stud. Mycol.">
        <title>101 Dothideomycetes genomes: a test case for predicting lifestyles and emergence of pathogens.</title>
        <authorList>
            <person name="Haridas S."/>
            <person name="Albert R."/>
            <person name="Binder M."/>
            <person name="Bloem J."/>
            <person name="Labutti K."/>
            <person name="Salamov A."/>
            <person name="Andreopoulos B."/>
            <person name="Baker S."/>
            <person name="Barry K."/>
            <person name="Bills G."/>
            <person name="Bluhm B."/>
            <person name="Cannon C."/>
            <person name="Castanera R."/>
            <person name="Culley D."/>
            <person name="Daum C."/>
            <person name="Ezra D."/>
            <person name="Gonzalez J."/>
            <person name="Henrissat B."/>
            <person name="Kuo A."/>
            <person name="Liang C."/>
            <person name="Lipzen A."/>
            <person name="Lutzoni F."/>
            <person name="Magnuson J."/>
            <person name="Mondo S."/>
            <person name="Nolan M."/>
            <person name="Ohm R."/>
            <person name="Pangilinan J."/>
            <person name="Park H.-J."/>
            <person name="Ramirez L."/>
            <person name="Alfaro M."/>
            <person name="Sun H."/>
            <person name="Tritt A."/>
            <person name="Yoshinaga Y."/>
            <person name="Zwiers L.-H."/>
            <person name="Turgeon B."/>
            <person name="Goodwin S."/>
            <person name="Spatafora J."/>
            <person name="Crous P."/>
            <person name="Grigoriev I."/>
        </authorList>
    </citation>
    <scope>NUCLEOTIDE SEQUENCE</scope>
    <source>
        <strain evidence="2">CBS 113818</strain>
    </source>
</reference>
<dbReference type="AlphaFoldDB" id="A0A6A6ZF08"/>
<gene>
    <name evidence="2" type="ORF">CC86DRAFT_430392</name>
</gene>
<sequence length="210" mass="23523">MNQPTQKHGEGVLDGDNTRDTTEPHQLIHATNNKIVLPIRKHNKTASRPPPILTHNTTNTIKTPTKRKPSPPAGEEDRSIRQRIDSVVEESSIPANPSPVPGPPSLFFSPSPNLHIHITHPSSSLPHQKRIAVNGKLYQPETYTPRNQHVLGLKYTWDRQASAAWKRRESGGVRWPRGVDEVTAEFGDGRETLFWEWGHHRARRPGGGEG</sequence>
<evidence type="ECO:0000313" key="2">
    <source>
        <dbReference type="EMBL" id="KAF2819610.1"/>
    </source>
</evidence>
<feature type="compositionally biased region" description="Basic and acidic residues" evidence="1">
    <location>
        <begin position="7"/>
        <end position="23"/>
    </location>
</feature>
<feature type="compositionally biased region" description="Low complexity" evidence="1">
    <location>
        <begin position="54"/>
        <end position="63"/>
    </location>
</feature>
<dbReference type="Proteomes" id="UP000799424">
    <property type="component" value="Unassembled WGS sequence"/>
</dbReference>
<protein>
    <submittedName>
        <fullName evidence="2">Uncharacterized protein</fullName>
    </submittedName>
</protein>
<evidence type="ECO:0000256" key="1">
    <source>
        <dbReference type="SAM" id="MobiDB-lite"/>
    </source>
</evidence>
<name>A0A6A6ZF08_9PLEO</name>
<feature type="region of interest" description="Disordered" evidence="1">
    <location>
        <begin position="1"/>
        <end position="80"/>
    </location>
</feature>
<organism evidence="2 3">
    <name type="scientific">Ophiobolus disseminans</name>
    <dbReference type="NCBI Taxonomy" id="1469910"/>
    <lineage>
        <taxon>Eukaryota</taxon>
        <taxon>Fungi</taxon>
        <taxon>Dikarya</taxon>
        <taxon>Ascomycota</taxon>
        <taxon>Pezizomycotina</taxon>
        <taxon>Dothideomycetes</taxon>
        <taxon>Pleosporomycetidae</taxon>
        <taxon>Pleosporales</taxon>
        <taxon>Pleosporineae</taxon>
        <taxon>Phaeosphaeriaceae</taxon>
        <taxon>Ophiobolus</taxon>
    </lineage>
</organism>
<keyword evidence="3" id="KW-1185">Reference proteome</keyword>